<dbReference type="EMBL" id="WVUH01000253">
    <property type="protein sequence ID" value="MBO4209022.1"/>
    <property type="molecule type" value="Genomic_DNA"/>
</dbReference>
<gene>
    <name evidence="2" type="ORF">GSF22_23915</name>
</gene>
<evidence type="ECO:0000313" key="3">
    <source>
        <dbReference type="Proteomes" id="UP000823521"/>
    </source>
</evidence>
<comment type="caution">
    <text evidence="2">The sequence shown here is derived from an EMBL/GenBank/DDBJ whole genome shotgun (WGS) entry which is preliminary data.</text>
</comment>
<evidence type="ECO:0000256" key="1">
    <source>
        <dbReference type="SAM" id="MobiDB-lite"/>
    </source>
</evidence>
<dbReference type="Proteomes" id="UP000823521">
    <property type="component" value="Unassembled WGS sequence"/>
</dbReference>
<feature type="region of interest" description="Disordered" evidence="1">
    <location>
        <begin position="86"/>
        <end position="105"/>
    </location>
</feature>
<dbReference type="RefSeq" id="WP_208815999.1">
    <property type="nucleotide sequence ID" value="NZ_WVUH01000253.1"/>
</dbReference>
<keyword evidence="3" id="KW-1185">Reference proteome</keyword>
<accession>A0ABS3VWV9</accession>
<name>A0ABS3VWV9_MICEH</name>
<reference evidence="2 3" key="1">
    <citation type="submission" date="2019-12" db="EMBL/GenBank/DDBJ databases">
        <title>Whole genome sequencing of endophytic Actinobacterium Micromonospora sp. MPMI6T.</title>
        <authorList>
            <person name="Evv R."/>
            <person name="Podile A.R."/>
        </authorList>
    </citation>
    <scope>NUCLEOTIDE SEQUENCE [LARGE SCALE GENOMIC DNA]</scope>
    <source>
        <strain evidence="2 3">MPMI6</strain>
    </source>
</reference>
<protein>
    <recommendedName>
        <fullName evidence="4">Excreted virulence factor EspC, type VII ESX diderm</fullName>
    </recommendedName>
</protein>
<evidence type="ECO:0000313" key="2">
    <source>
        <dbReference type="EMBL" id="MBO4209022.1"/>
    </source>
</evidence>
<sequence>MSNHGSYTFRQVQAAILPGRPATLSTAVRAELVSLLDCLALSFRAYGSVLTDSATALSRAQSELAQFAGDVGVYRAQMAAIGVGSDEASIDAEARGTASPREAGR</sequence>
<proteinExistence type="predicted"/>
<evidence type="ECO:0008006" key="4">
    <source>
        <dbReference type="Google" id="ProtNLM"/>
    </source>
</evidence>
<organism evidence="2 3">
    <name type="scientific">Micromonospora echinofusca</name>
    <dbReference type="NCBI Taxonomy" id="47858"/>
    <lineage>
        <taxon>Bacteria</taxon>
        <taxon>Bacillati</taxon>
        <taxon>Actinomycetota</taxon>
        <taxon>Actinomycetes</taxon>
        <taxon>Micromonosporales</taxon>
        <taxon>Micromonosporaceae</taxon>
        <taxon>Micromonospora</taxon>
    </lineage>
</organism>